<sequence>MAGGYTILGKHIPSHQLALTTFGLVSLLVIPNPFKSTKLPEPSINASNKEEEAFVKSYIKSKNEAIQKK</sequence>
<evidence type="ECO:0000313" key="5">
    <source>
        <dbReference type="Proteomes" id="UP000262825"/>
    </source>
</evidence>
<keyword evidence="3" id="KW-0472">Membrane</keyword>
<name>A0A376B980_9ASCO</name>
<dbReference type="Pfam" id="PF11022">
    <property type="entry name" value="ATP19"/>
    <property type="match status" value="1"/>
</dbReference>
<dbReference type="GO" id="GO:0015986">
    <property type="term" value="P:proton motive force-driven ATP synthesis"/>
    <property type="evidence" value="ECO:0007669"/>
    <property type="project" value="TreeGrafter"/>
</dbReference>
<dbReference type="AlphaFoldDB" id="A0A376B980"/>
<dbReference type="VEuPathDB" id="FungiDB:SCODWIG_02441"/>
<dbReference type="Proteomes" id="UP000262825">
    <property type="component" value="Unassembled WGS sequence"/>
</dbReference>
<evidence type="ECO:0000256" key="1">
    <source>
        <dbReference type="ARBA" id="ARBA00004325"/>
    </source>
</evidence>
<evidence type="ECO:0000313" key="4">
    <source>
        <dbReference type="EMBL" id="SSD60680.1"/>
    </source>
</evidence>
<reference evidence="5" key="1">
    <citation type="submission" date="2018-06" db="EMBL/GenBank/DDBJ databases">
        <authorList>
            <person name="Guldener U."/>
        </authorList>
    </citation>
    <scope>NUCLEOTIDE SEQUENCE [LARGE SCALE GENOMIC DNA]</scope>
    <source>
        <strain evidence="5">UTAD17</strain>
    </source>
</reference>
<accession>A0A376B980</accession>
<gene>
    <name evidence="4" type="ORF">SCODWIG_02441</name>
</gene>
<keyword evidence="2" id="KW-0496">Mitochondrion</keyword>
<dbReference type="GO" id="GO:0031966">
    <property type="term" value="C:mitochondrial membrane"/>
    <property type="evidence" value="ECO:0007669"/>
    <property type="project" value="UniProtKB-SubCell"/>
</dbReference>
<protein>
    <recommendedName>
        <fullName evidence="6">ATP synthase subunit K, mitochondrial</fullName>
    </recommendedName>
</protein>
<dbReference type="InterPro" id="IPR021278">
    <property type="entry name" value="ATP19"/>
</dbReference>
<dbReference type="OrthoDB" id="2094445at2759"/>
<dbReference type="PANTHER" id="PTHR28074:SF1">
    <property type="entry name" value="ATP SYNTHASE SUBUNIT K, MITOCHONDRIAL"/>
    <property type="match status" value="1"/>
</dbReference>
<dbReference type="EMBL" id="UFAJ01000419">
    <property type="protein sequence ID" value="SSD60680.1"/>
    <property type="molecule type" value="Genomic_DNA"/>
</dbReference>
<evidence type="ECO:0000256" key="3">
    <source>
        <dbReference type="ARBA" id="ARBA00023136"/>
    </source>
</evidence>
<proteinExistence type="predicted"/>
<evidence type="ECO:0008006" key="6">
    <source>
        <dbReference type="Google" id="ProtNLM"/>
    </source>
</evidence>
<keyword evidence="5" id="KW-1185">Reference proteome</keyword>
<comment type="subcellular location">
    <subcellularLocation>
        <location evidence="1">Mitochondrion membrane</location>
    </subcellularLocation>
</comment>
<evidence type="ECO:0000256" key="2">
    <source>
        <dbReference type="ARBA" id="ARBA00023128"/>
    </source>
</evidence>
<organism evidence="4 5">
    <name type="scientific">Saccharomycodes ludwigii</name>
    <dbReference type="NCBI Taxonomy" id="36035"/>
    <lineage>
        <taxon>Eukaryota</taxon>
        <taxon>Fungi</taxon>
        <taxon>Dikarya</taxon>
        <taxon>Ascomycota</taxon>
        <taxon>Saccharomycotina</taxon>
        <taxon>Saccharomycetes</taxon>
        <taxon>Saccharomycodales</taxon>
        <taxon>Saccharomycodaceae</taxon>
        <taxon>Saccharomycodes</taxon>
    </lineage>
</organism>
<dbReference type="PANTHER" id="PTHR28074">
    <property type="entry name" value="ATP SYNTHASE SUBUNIT K, MITOCHONDRIAL"/>
    <property type="match status" value="1"/>
</dbReference>